<reference evidence="3 4" key="1">
    <citation type="submission" date="2016-10" db="EMBL/GenBank/DDBJ databases">
        <title>Draft genome sequence of Coniochaeta ligniaria NRRL30616, a lignocellulolytic fungus for bioabatement of inhibitors in plant biomass hydrolysates.</title>
        <authorList>
            <consortium name="DOE Joint Genome Institute"/>
            <person name="Jimenez D.J."/>
            <person name="Hector R.E."/>
            <person name="Riley R."/>
            <person name="Sun H."/>
            <person name="Grigoriev I.V."/>
            <person name="Van Elsas J.D."/>
            <person name="Nichols N.N."/>
        </authorList>
    </citation>
    <scope>NUCLEOTIDE SEQUENCE [LARGE SCALE GENOMIC DNA]</scope>
    <source>
        <strain evidence="3 4">NRRL 30616</strain>
    </source>
</reference>
<keyword evidence="4" id="KW-1185">Reference proteome</keyword>
<dbReference type="EMBL" id="KV875096">
    <property type="protein sequence ID" value="OIW30807.1"/>
    <property type="molecule type" value="Genomic_DNA"/>
</dbReference>
<dbReference type="GO" id="GO:0005789">
    <property type="term" value="C:endoplasmic reticulum membrane"/>
    <property type="evidence" value="ECO:0007669"/>
    <property type="project" value="InterPro"/>
</dbReference>
<name>A0A1J7IT17_9PEZI</name>
<proteinExistence type="predicted"/>
<protein>
    <recommendedName>
        <fullName evidence="5">N-glycosylation protein EOS1</fullName>
    </recommendedName>
</protein>
<dbReference type="GO" id="GO:0006487">
    <property type="term" value="P:protein N-linked glycosylation"/>
    <property type="evidence" value="ECO:0007669"/>
    <property type="project" value="TreeGrafter"/>
</dbReference>
<dbReference type="PANTHER" id="PTHR28147">
    <property type="entry name" value="N-GLYCOSYLATION PROTEIN EOS1"/>
    <property type="match status" value="1"/>
</dbReference>
<keyword evidence="2" id="KW-0812">Transmembrane</keyword>
<feature type="region of interest" description="Disordered" evidence="1">
    <location>
        <begin position="1"/>
        <end position="27"/>
    </location>
</feature>
<evidence type="ECO:0000256" key="2">
    <source>
        <dbReference type="SAM" id="Phobius"/>
    </source>
</evidence>
<dbReference type="PANTHER" id="PTHR28147:SF1">
    <property type="entry name" value="N-GLYCOSYLATION PROTEIN EOS1"/>
    <property type="match status" value="1"/>
</dbReference>
<feature type="transmembrane region" description="Helical" evidence="2">
    <location>
        <begin position="226"/>
        <end position="245"/>
    </location>
</feature>
<keyword evidence="2" id="KW-1133">Transmembrane helix</keyword>
<dbReference type="Proteomes" id="UP000182658">
    <property type="component" value="Unassembled WGS sequence"/>
</dbReference>
<gene>
    <name evidence="3" type="ORF">CONLIGDRAFT_679561</name>
</gene>
<dbReference type="FunCoup" id="A0A1J7IT17">
    <property type="interactions" value="8"/>
</dbReference>
<sequence length="317" mass="34839">MPRPASTSARRHDSNHLSSSPPSYKSHDAVVKPTDITIDPQLSRISSHETTTVHSSLLQPRVAVALGLSAKWHPLLFVCRLMSILPALWWGIPVALRLLAQLIVLVGNSSAVCGYEDKTQAIPWLRGYGRMAPDVGGSGSSSGSDPLANSIDFETRLRITEMALGIVWCASSAYLSFTFTDCLMSRWLLLYTPQATLVRLLATNTTNLYLTSQTLHLTGGSADSRLFLPAWITIATTLTGLYHLTQRKINIRKETRLSISVFSIASFISMVSLLATVQADRPEWPRVPVAEMGKRVLEAVGRVREKVREWGGDGDEL</sequence>
<dbReference type="InParanoid" id="A0A1J7IT17"/>
<organism evidence="3 4">
    <name type="scientific">Coniochaeta ligniaria NRRL 30616</name>
    <dbReference type="NCBI Taxonomy" id="1408157"/>
    <lineage>
        <taxon>Eukaryota</taxon>
        <taxon>Fungi</taxon>
        <taxon>Dikarya</taxon>
        <taxon>Ascomycota</taxon>
        <taxon>Pezizomycotina</taxon>
        <taxon>Sordariomycetes</taxon>
        <taxon>Sordariomycetidae</taxon>
        <taxon>Coniochaetales</taxon>
        <taxon>Coniochaetaceae</taxon>
        <taxon>Coniochaeta</taxon>
    </lineage>
</organism>
<evidence type="ECO:0000256" key="1">
    <source>
        <dbReference type="SAM" id="MobiDB-lite"/>
    </source>
</evidence>
<evidence type="ECO:0000313" key="3">
    <source>
        <dbReference type="EMBL" id="OIW30807.1"/>
    </source>
</evidence>
<evidence type="ECO:0008006" key="5">
    <source>
        <dbReference type="Google" id="ProtNLM"/>
    </source>
</evidence>
<feature type="transmembrane region" description="Helical" evidence="2">
    <location>
        <begin position="257"/>
        <end position="277"/>
    </location>
</feature>
<dbReference type="AlphaFoldDB" id="A0A1J7IT17"/>
<dbReference type="InterPro" id="IPR021100">
    <property type="entry name" value="N-glycosylation_EOS1"/>
</dbReference>
<dbReference type="GO" id="GO:0034599">
    <property type="term" value="P:cellular response to oxidative stress"/>
    <property type="evidence" value="ECO:0007669"/>
    <property type="project" value="InterPro"/>
</dbReference>
<evidence type="ECO:0000313" key="4">
    <source>
        <dbReference type="Proteomes" id="UP000182658"/>
    </source>
</evidence>
<keyword evidence="2" id="KW-0472">Membrane</keyword>
<dbReference type="Pfam" id="PF12326">
    <property type="entry name" value="EOS1"/>
    <property type="match status" value="1"/>
</dbReference>
<dbReference type="OrthoDB" id="2139606at2759"/>
<accession>A0A1J7IT17</accession>